<reference evidence="2 3" key="1">
    <citation type="submission" date="2016-01" db="EMBL/GenBank/DDBJ databases">
        <title>Biosynthesis of antibiotic leucinostatins and their inhibition on Phytophthora in bio-control Purpureocillium lilacinum.</title>
        <authorList>
            <person name="Wang G."/>
            <person name="Liu Z."/>
            <person name="Lin R."/>
            <person name="Li E."/>
            <person name="Mao Z."/>
            <person name="Ling J."/>
            <person name="Yin W."/>
            <person name="Xie B."/>
        </authorList>
    </citation>
    <scope>NUCLEOTIDE SEQUENCE [LARGE SCALE GENOMIC DNA]</scope>
    <source>
        <strain evidence="2">PLBJ-1</strain>
    </source>
</reference>
<feature type="region of interest" description="Disordered" evidence="1">
    <location>
        <begin position="178"/>
        <end position="201"/>
    </location>
</feature>
<feature type="compositionally biased region" description="Basic and acidic residues" evidence="1">
    <location>
        <begin position="19"/>
        <end position="41"/>
    </location>
</feature>
<sequence>MLLLVAHGQGPPQPSATESGKRRLRFEAPSRVREGGRRADGGSRGCFVSHGQAVRHPGCSLSRHGLCNGPRAERATWAGGVAHTGAQTQTRSADRWDRRLMKELVWAKLWLGRKKHDDTYLTYIMLFAKDGCVYDPESIICQRNIRRPRLIDSTRGTSSAGTRRATRSRHAILIPSHRSSSMRRASLEPGGHRSSCPPPPPHRTLVGGGGGGGEWTMARQGIGKQFFFFLRCLCGREHGPQMKRLVTITNECFERVSAFFRQDHLFPSLLVLALGGWDNQRDTYAVADAKGFAAPAFAPTWDARIAAGICWCRAAWHSALQGCRNGGAARREWAGWDCRAELDGVGGRARQNHGIRCACTKPAARHCANLEGGQTWLGWLGWPAGIVGIGS</sequence>
<dbReference type="Proteomes" id="UP000078240">
    <property type="component" value="Unassembled WGS sequence"/>
</dbReference>
<evidence type="ECO:0000256" key="1">
    <source>
        <dbReference type="SAM" id="MobiDB-lite"/>
    </source>
</evidence>
<comment type="caution">
    <text evidence="2">The sequence shown here is derived from an EMBL/GenBank/DDBJ whole genome shotgun (WGS) entry which is preliminary data.</text>
</comment>
<organism evidence="2 3">
    <name type="scientific">Purpureocillium lilacinum</name>
    <name type="common">Paecilomyces lilacinus</name>
    <dbReference type="NCBI Taxonomy" id="33203"/>
    <lineage>
        <taxon>Eukaryota</taxon>
        <taxon>Fungi</taxon>
        <taxon>Dikarya</taxon>
        <taxon>Ascomycota</taxon>
        <taxon>Pezizomycotina</taxon>
        <taxon>Sordariomycetes</taxon>
        <taxon>Hypocreomycetidae</taxon>
        <taxon>Hypocreales</taxon>
        <taxon>Ophiocordycipitaceae</taxon>
        <taxon>Purpureocillium</taxon>
    </lineage>
</organism>
<dbReference type="EMBL" id="LSBH01000001">
    <property type="protein sequence ID" value="OAQ87689.1"/>
    <property type="molecule type" value="Genomic_DNA"/>
</dbReference>
<evidence type="ECO:0000313" key="3">
    <source>
        <dbReference type="Proteomes" id="UP000078240"/>
    </source>
</evidence>
<proteinExistence type="predicted"/>
<protein>
    <submittedName>
        <fullName evidence="2">Uncharacterized protein</fullName>
    </submittedName>
</protein>
<accession>A0A179HDY9</accession>
<gene>
    <name evidence="2" type="ORF">VFPBJ_01729</name>
</gene>
<dbReference type="AlphaFoldDB" id="A0A179HDY9"/>
<feature type="region of interest" description="Disordered" evidence="1">
    <location>
        <begin position="1"/>
        <end position="42"/>
    </location>
</feature>
<name>A0A179HDY9_PURLI</name>
<evidence type="ECO:0000313" key="2">
    <source>
        <dbReference type="EMBL" id="OAQ87689.1"/>
    </source>
</evidence>